<organism evidence="2">
    <name type="scientific">Rosellinia necatrix</name>
    <name type="common">White root-rot fungus</name>
    <dbReference type="NCBI Taxonomy" id="77044"/>
    <lineage>
        <taxon>Eukaryota</taxon>
        <taxon>Fungi</taxon>
        <taxon>Dikarya</taxon>
        <taxon>Ascomycota</taxon>
        <taxon>Pezizomycotina</taxon>
        <taxon>Sordariomycetes</taxon>
        <taxon>Xylariomycetidae</taxon>
        <taxon>Xylariales</taxon>
        <taxon>Xylariaceae</taxon>
        <taxon>Rosellinia</taxon>
    </lineage>
</organism>
<sequence length="64" mass="7701">MYTEWPEKYDDNDYVKRPDHKKFGKTFVRKRLWSDCMPPPPGFGCQPHEDPVKSTYREELGIPR</sequence>
<keyword evidence="3" id="KW-1185">Reference proteome</keyword>
<feature type="compositionally biased region" description="Basic and acidic residues" evidence="1">
    <location>
        <begin position="47"/>
        <end position="64"/>
    </location>
</feature>
<evidence type="ECO:0000313" key="2">
    <source>
        <dbReference type="EMBL" id="GAW25035.1"/>
    </source>
</evidence>
<protein>
    <submittedName>
        <fullName evidence="2">Uncharacterized protein</fullName>
    </submittedName>
</protein>
<name>A0A1S8A572_ROSNE</name>
<dbReference type="AlphaFoldDB" id="A0A1S8A572"/>
<reference evidence="2" key="1">
    <citation type="submission" date="2016-03" db="EMBL/GenBank/DDBJ databases">
        <title>Draft genome sequence of Rosellinia necatrix.</title>
        <authorList>
            <person name="Kanematsu S."/>
        </authorList>
    </citation>
    <scope>NUCLEOTIDE SEQUENCE [LARGE SCALE GENOMIC DNA]</scope>
    <source>
        <strain evidence="2">W97</strain>
    </source>
</reference>
<feature type="region of interest" description="Disordered" evidence="1">
    <location>
        <begin position="43"/>
        <end position="64"/>
    </location>
</feature>
<proteinExistence type="predicted"/>
<evidence type="ECO:0000256" key="1">
    <source>
        <dbReference type="SAM" id="MobiDB-lite"/>
    </source>
</evidence>
<dbReference type="EMBL" id="DF977446">
    <property type="protein sequence ID" value="GAW25035.1"/>
    <property type="molecule type" value="Genomic_DNA"/>
</dbReference>
<evidence type="ECO:0000313" key="3">
    <source>
        <dbReference type="Proteomes" id="UP000054516"/>
    </source>
</evidence>
<gene>
    <name evidence="2" type="ORF">SAMD00023353_0101660</name>
</gene>
<dbReference type="Proteomes" id="UP000054516">
    <property type="component" value="Unassembled WGS sequence"/>
</dbReference>
<accession>A0A1S8A572</accession>
<dbReference type="OrthoDB" id="506431at2759"/>